<protein>
    <submittedName>
        <fullName evidence="1">Putative orfan</fullName>
    </submittedName>
</protein>
<dbReference type="RefSeq" id="YP_010781640.1">
    <property type="nucleotide sequence ID" value="NC_075039.1"/>
</dbReference>
<accession>A0A6N1NQR4</accession>
<reference evidence="1" key="1">
    <citation type="submission" date="2017-01" db="EMBL/GenBank/DDBJ databases">
        <authorList>
            <person name="Assis F.L."/>
            <person name="Abrahao J.S."/>
            <person name="Silva L."/>
            <person name="Khalil J.B."/>
            <person name="Rodrigues R."/>
            <person name="Silva L.S."/>
            <person name="Arantes T."/>
            <person name="Boratto P."/>
            <person name="Andrade M."/>
            <person name="Kroon E.G."/>
            <person name="Ribeiro B."/>
            <person name="Bergier I."/>
            <person name="Seligmann H."/>
            <person name="Ghigo E."/>
            <person name="Colson P."/>
            <person name="Levasseur A."/>
            <person name="Raoult D."/>
            <person name="Scola B.L."/>
        </authorList>
    </citation>
    <scope>NUCLEOTIDE SEQUENCE</scope>
    <source>
        <strain evidence="1">Soda lake</strain>
    </source>
</reference>
<dbReference type="KEGG" id="vg:80518404"/>
<sequence length="77" mass="9000">MSNEACEMTEYYLRKIPSEKNKCSDIKKALELCNSNGLSHCELIKKDFDFCTANVKRMEEVLTESKIKCNLYNRLSR</sequence>
<dbReference type="GeneID" id="80518404"/>
<name>A0A6N1NQR4_9VIRU</name>
<dbReference type="EMBL" id="KY523104">
    <property type="protein sequence ID" value="QKU34987.1"/>
    <property type="molecule type" value="Genomic_DNA"/>
</dbReference>
<evidence type="ECO:0000313" key="1">
    <source>
        <dbReference type="EMBL" id="QKU34987.1"/>
    </source>
</evidence>
<proteinExistence type="predicted"/>
<organism evidence="1">
    <name type="scientific">Tupanvirus soda lake</name>
    <dbReference type="NCBI Taxonomy" id="2126985"/>
    <lineage>
        <taxon>Viruses</taxon>
        <taxon>Varidnaviria</taxon>
        <taxon>Bamfordvirae</taxon>
        <taxon>Nucleocytoviricota</taxon>
        <taxon>Megaviricetes</taxon>
        <taxon>Imitervirales</taxon>
        <taxon>Mimiviridae</taxon>
        <taxon>Megamimivirinae</taxon>
        <taxon>Tupanvirus</taxon>
        <taxon>Tupanvirus salinum</taxon>
    </lineage>
</organism>
<reference evidence="1" key="2">
    <citation type="journal article" date="2018" name="Nat. Commun.">
        <title>Tailed giant Tupanvirus possesses the most complete translational apparatus of the known virosphere.</title>
        <authorList>
            <person name="Abrahao J."/>
            <person name="Silva L."/>
            <person name="Silva L.S."/>
            <person name="Khalil J.Y.B."/>
            <person name="Rodrigues R."/>
            <person name="Arantes T."/>
            <person name="Assis F."/>
            <person name="Boratto P."/>
            <person name="Andrade M."/>
            <person name="Kroon E.G."/>
            <person name="Ribeiro B."/>
            <person name="Bergier I."/>
            <person name="Seligmann H."/>
            <person name="Ghigo E."/>
            <person name="Colson P."/>
            <person name="Levasseur A."/>
            <person name="Kroemer G."/>
            <person name="Raoult D."/>
            <person name="La Scola B."/>
        </authorList>
    </citation>
    <scope>NUCLEOTIDE SEQUENCE [LARGE SCALE GENOMIC DNA]</scope>
    <source>
        <strain evidence="1">Soda lake</strain>
    </source>
</reference>